<dbReference type="PROSITE" id="PS51143">
    <property type="entry name" value="MT_A70"/>
    <property type="match status" value="1"/>
</dbReference>
<feature type="compositionally biased region" description="Polar residues" evidence="2">
    <location>
        <begin position="66"/>
        <end position="76"/>
    </location>
</feature>
<name>A0AA40EHA6_9PEZI</name>
<feature type="region of interest" description="Disordered" evidence="2">
    <location>
        <begin position="205"/>
        <end position="229"/>
    </location>
</feature>
<comment type="similarity">
    <text evidence="1">Belongs to the MT-A70-like family.</text>
</comment>
<dbReference type="PANTHER" id="PTHR12829">
    <property type="entry name" value="N6-ADENOSINE-METHYLTRANSFERASE"/>
    <property type="match status" value="1"/>
</dbReference>
<dbReference type="AlphaFoldDB" id="A0AA40EHA6"/>
<protein>
    <submittedName>
        <fullName evidence="3">MT-A70-domain-containing protein</fullName>
    </submittedName>
</protein>
<proteinExistence type="inferred from homology"/>
<sequence>MRSSSILWQNEDKTVVLVDLPRSIEEAQCLSHKQLPPGQDSTNATTPFRRLISSPAPEHPFFTPEPKSSNYAQSATSHSSQIAELMTIASVESALEDTKASYQGPWCLPRITSKPAKPDELDSKNSKPNKEVETAEAFNKANQPKGPPTPLKKQQTTAEPNPLTSSTTAEPKSPPSFYLPPNSHPLTGPFPPSLPHHQKFNLLLLDPPWPNRSAKRKRSGPSSYTPLPSLSSTSQLLCSLPIATLLSPSPSSLLAIWVTNSPRFTDLLLNPKTGIFANNWGVELVGEWIWLKVTSNGEPIVDLGSQWRKPYERLLIARRKGVGMKTGVVKRKVIVSVPDIHSRKPNLKRLFEEEEEDGLLPEGYTAMEMFARNSTAGWWGWGDEVVKFQGREYWVEEDETEVKEDKEKEEGRGTKVVISGKLAEVDEEQLAGCTGKVER</sequence>
<gene>
    <name evidence="3" type="ORF">B0T21DRAFT_368369</name>
</gene>
<dbReference type="Proteomes" id="UP001172159">
    <property type="component" value="Unassembled WGS sequence"/>
</dbReference>
<evidence type="ECO:0000313" key="3">
    <source>
        <dbReference type="EMBL" id="KAK0735708.1"/>
    </source>
</evidence>
<dbReference type="PANTHER" id="PTHR12829:SF4">
    <property type="entry name" value="N(6)-ADENINE-SPECIFIC METHYLTRANSFERASE METTL4"/>
    <property type="match status" value="1"/>
</dbReference>
<evidence type="ECO:0000256" key="1">
    <source>
        <dbReference type="PROSITE-ProRule" id="PRU00489"/>
    </source>
</evidence>
<feature type="region of interest" description="Disordered" evidence="2">
    <location>
        <begin position="105"/>
        <end position="192"/>
    </location>
</feature>
<evidence type="ECO:0000256" key="2">
    <source>
        <dbReference type="SAM" id="MobiDB-lite"/>
    </source>
</evidence>
<organism evidence="3 4">
    <name type="scientific">Apiosordaria backusii</name>
    <dbReference type="NCBI Taxonomy" id="314023"/>
    <lineage>
        <taxon>Eukaryota</taxon>
        <taxon>Fungi</taxon>
        <taxon>Dikarya</taxon>
        <taxon>Ascomycota</taxon>
        <taxon>Pezizomycotina</taxon>
        <taxon>Sordariomycetes</taxon>
        <taxon>Sordariomycetidae</taxon>
        <taxon>Sordariales</taxon>
        <taxon>Lasiosphaeriaceae</taxon>
        <taxon>Apiosordaria</taxon>
    </lineage>
</organism>
<reference evidence="3" key="1">
    <citation type="submission" date="2023-06" db="EMBL/GenBank/DDBJ databases">
        <title>Genome-scale phylogeny and comparative genomics of the fungal order Sordariales.</title>
        <authorList>
            <consortium name="Lawrence Berkeley National Laboratory"/>
            <person name="Hensen N."/>
            <person name="Bonometti L."/>
            <person name="Westerberg I."/>
            <person name="Brannstrom I.O."/>
            <person name="Guillou S."/>
            <person name="Cros-Aarteil S."/>
            <person name="Calhoun S."/>
            <person name="Haridas S."/>
            <person name="Kuo A."/>
            <person name="Mondo S."/>
            <person name="Pangilinan J."/>
            <person name="Riley R."/>
            <person name="Labutti K."/>
            <person name="Andreopoulos B."/>
            <person name="Lipzen A."/>
            <person name="Chen C."/>
            <person name="Yanf M."/>
            <person name="Daum C."/>
            <person name="Ng V."/>
            <person name="Clum A."/>
            <person name="Steindorff A."/>
            <person name="Ohm R."/>
            <person name="Martin F."/>
            <person name="Silar P."/>
            <person name="Natvig D."/>
            <person name="Lalanne C."/>
            <person name="Gautier V."/>
            <person name="Ament-Velasquez S.L."/>
            <person name="Kruys A."/>
            <person name="Hutchinson M.I."/>
            <person name="Powell A.J."/>
            <person name="Barry K."/>
            <person name="Miller A.N."/>
            <person name="Grigoriev I.V."/>
            <person name="Debuchy R."/>
            <person name="Gladieux P."/>
            <person name="Thoren M.H."/>
            <person name="Johannesson H."/>
        </authorList>
    </citation>
    <scope>NUCLEOTIDE SEQUENCE</scope>
    <source>
        <strain evidence="3">CBS 540.89</strain>
    </source>
</reference>
<comment type="caution">
    <text evidence="3">The sequence shown here is derived from an EMBL/GenBank/DDBJ whole genome shotgun (WGS) entry which is preliminary data.</text>
</comment>
<dbReference type="EMBL" id="JAUKTV010000007">
    <property type="protein sequence ID" value="KAK0735708.1"/>
    <property type="molecule type" value="Genomic_DNA"/>
</dbReference>
<feature type="region of interest" description="Disordered" evidence="2">
    <location>
        <begin position="30"/>
        <end position="76"/>
    </location>
</feature>
<feature type="compositionally biased region" description="Polar residues" evidence="2">
    <location>
        <begin position="152"/>
        <end position="170"/>
    </location>
</feature>
<dbReference type="InterPro" id="IPR007757">
    <property type="entry name" value="MT-A70-like"/>
</dbReference>
<evidence type="ECO:0000313" key="4">
    <source>
        <dbReference type="Proteomes" id="UP001172159"/>
    </source>
</evidence>
<dbReference type="GO" id="GO:0008168">
    <property type="term" value="F:methyltransferase activity"/>
    <property type="evidence" value="ECO:0007669"/>
    <property type="project" value="TreeGrafter"/>
</dbReference>
<keyword evidence="4" id="KW-1185">Reference proteome</keyword>
<dbReference type="Pfam" id="PF05063">
    <property type="entry name" value="MT-A70"/>
    <property type="match status" value="1"/>
</dbReference>
<dbReference type="GO" id="GO:0005634">
    <property type="term" value="C:nucleus"/>
    <property type="evidence" value="ECO:0007669"/>
    <property type="project" value="TreeGrafter"/>
</dbReference>
<feature type="compositionally biased region" description="Basic and acidic residues" evidence="2">
    <location>
        <begin position="116"/>
        <end position="133"/>
    </location>
</feature>
<accession>A0AA40EHA6</accession>
<feature type="compositionally biased region" description="Low complexity" evidence="2">
    <location>
        <begin position="220"/>
        <end position="229"/>
    </location>
</feature>